<dbReference type="Pfam" id="PF00990">
    <property type="entry name" value="GGDEF"/>
    <property type="match status" value="1"/>
</dbReference>
<feature type="compositionally biased region" description="Basic and acidic residues" evidence="1">
    <location>
        <begin position="970"/>
        <end position="988"/>
    </location>
</feature>
<feature type="compositionally biased region" description="Basic and acidic residues" evidence="1">
    <location>
        <begin position="539"/>
        <end position="549"/>
    </location>
</feature>
<dbReference type="PANTHER" id="PTHR45138">
    <property type="entry name" value="REGULATORY COMPONENTS OF SENSORY TRANSDUCTION SYSTEM"/>
    <property type="match status" value="1"/>
</dbReference>
<feature type="compositionally biased region" description="Polar residues" evidence="1">
    <location>
        <begin position="730"/>
        <end position="743"/>
    </location>
</feature>
<dbReference type="GO" id="GO:0043709">
    <property type="term" value="P:cell adhesion involved in single-species biofilm formation"/>
    <property type="evidence" value="ECO:0007669"/>
    <property type="project" value="TreeGrafter"/>
</dbReference>
<dbReference type="Proteomes" id="UP000019225">
    <property type="component" value="Chromosome"/>
</dbReference>
<evidence type="ECO:0000259" key="2">
    <source>
        <dbReference type="PROSITE" id="PS50887"/>
    </source>
</evidence>
<dbReference type="KEGG" id="kal:KALB_1501"/>
<feature type="region of interest" description="Disordered" evidence="1">
    <location>
        <begin position="810"/>
        <end position="997"/>
    </location>
</feature>
<reference evidence="3 4" key="1">
    <citation type="journal article" date="2014" name="BMC Genomics">
        <title>Complete genome sequence of producer of the glycopeptide antibiotic Aculeximycin Kutzneria albida DSM 43870T, a representative of minor genus of Pseudonocardiaceae.</title>
        <authorList>
            <person name="Rebets Y."/>
            <person name="Tokovenko B."/>
            <person name="Lushchyk I."/>
            <person name="Ruckert C."/>
            <person name="Zaburannyi N."/>
            <person name="Bechthold A."/>
            <person name="Kalinowski J."/>
            <person name="Luzhetskyy A."/>
        </authorList>
    </citation>
    <scope>NUCLEOTIDE SEQUENCE [LARGE SCALE GENOMIC DNA]</scope>
    <source>
        <strain evidence="3">DSM 43870</strain>
    </source>
</reference>
<dbReference type="PROSITE" id="PS50887">
    <property type="entry name" value="GGDEF"/>
    <property type="match status" value="1"/>
</dbReference>
<dbReference type="PANTHER" id="PTHR45138:SF9">
    <property type="entry name" value="DIGUANYLATE CYCLASE DGCM-RELATED"/>
    <property type="match status" value="1"/>
</dbReference>
<dbReference type="eggNOG" id="COG5001">
    <property type="taxonomic scope" value="Bacteria"/>
</dbReference>
<gene>
    <name evidence="3" type="ORF">KALB_1501</name>
</gene>
<feature type="compositionally biased region" description="Basic and acidic residues" evidence="1">
    <location>
        <begin position="873"/>
        <end position="897"/>
    </location>
</feature>
<dbReference type="PATRIC" id="fig|1449976.3.peg.1508"/>
<organism evidence="3 4">
    <name type="scientific">Kutzneria albida DSM 43870</name>
    <dbReference type="NCBI Taxonomy" id="1449976"/>
    <lineage>
        <taxon>Bacteria</taxon>
        <taxon>Bacillati</taxon>
        <taxon>Actinomycetota</taxon>
        <taxon>Actinomycetes</taxon>
        <taxon>Pseudonocardiales</taxon>
        <taxon>Pseudonocardiaceae</taxon>
        <taxon>Kutzneria</taxon>
    </lineage>
</organism>
<feature type="compositionally biased region" description="Low complexity" evidence="1">
    <location>
        <begin position="550"/>
        <end position="563"/>
    </location>
</feature>
<dbReference type="InterPro" id="IPR000160">
    <property type="entry name" value="GGDEF_dom"/>
</dbReference>
<feature type="region of interest" description="Disordered" evidence="1">
    <location>
        <begin position="517"/>
        <end position="578"/>
    </location>
</feature>
<accession>W5W9J7</accession>
<dbReference type="Gene3D" id="3.30.70.270">
    <property type="match status" value="1"/>
</dbReference>
<evidence type="ECO:0000256" key="1">
    <source>
        <dbReference type="SAM" id="MobiDB-lite"/>
    </source>
</evidence>
<feature type="compositionally biased region" description="Low complexity" evidence="1">
    <location>
        <begin position="860"/>
        <end position="871"/>
    </location>
</feature>
<dbReference type="InterPro" id="IPR043128">
    <property type="entry name" value="Rev_trsase/Diguanyl_cyclase"/>
</dbReference>
<dbReference type="AlphaFoldDB" id="W5W9J7"/>
<feature type="region of interest" description="Disordered" evidence="1">
    <location>
        <begin position="619"/>
        <end position="798"/>
    </location>
</feature>
<dbReference type="OrthoDB" id="5165923at2"/>
<feature type="compositionally biased region" description="Low complexity" evidence="1">
    <location>
        <begin position="619"/>
        <end position="633"/>
    </location>
</feature>
<dbReference type="CDD" id="cd01949">
    <property type="entry name" value="GGDEF"/>
    <property type="match status" value="1"/>
</dbReference>
<dbReference type="SUPFAM" id="SSF55073">
    <property type="entry name" value="Nucleotide cyclase"/>
    <property type="match status" value="1"/>
</dbReference>
<feature type="region of interest" description="Disordered" evidence="1">
    <location>
        <begin position="585"/>
        <end position="604"/>
    </location>
</feature>
<dbReference type="RefSeq" id="WP_148309388.1">
    <property type="nucleotide sequence ID" value="NZ_CP007155.1"/>
</dbReference>
<feature type="compositionally biased region" description="Low complexity" evidence="1">
    <location>
        <begin position="663"/>
        <end position="675"/>
    </location>
</feature>
<dbReference type="eggNOG" id="COG5164">
    <property type="taxonomic scope" value="Bacteria"/>
</dbReference>
<evidence type="ECO:0000313" key="4">
    <source>
        <dbReference type="Proteomes" id="UP000019225"/>
    </source>
</evidence>
<keyword evidence="4" id="KW-1185">Reference proteome</keyword>
<feature type="compositionally biased region" description="Polar residues" evidence="1">
    <location>
        <begin position="905"/>
        <end position="916"/>
    </location>
</feature>
<evidence type="ECO:0000313" key="3">
    <source>
        <dbReference type="EMBL" id="AHH94874.1"/>
    </source>
</evidence>
<dbReference type="InterPro" id="IPR029787">
    <property type="entry name" value="Nucleotide_cyclase"/>
</dbReference>
<dbReference type="HOGENOM" id="CLU_300312_0_0_11"/>
<proteinExistence type="predicted"/>
<sequence length="997" mass="106856">MAEGEARIDAEVGTLNEPAWHLRWRAPELSLVLSERAAALAAGRRDEPERLRAEALAVFALNRLDRGVQAAERAVAALKAAESAGDDELCWRLRIELAASARAAGVPLTGFGVLKPVLQAGGAAAEIRAAALVGLSDCLVVIGRSKELTEALDEADRLYTEDTQLDTDTKLLSRALLRASAARQHRRWGDLKAAVESARDGLGLLSQLTDNAADSGYVVGRLVLELVCGLMDSEQVAEAIDAAAPVVDQPVRAPAAAAIGWLKLALATRVHLPAGRSEIANDLLCDVADSAERHQLDALLSESKLALAHVHELAGRLSDALACLRSAHAAERRRSRALYSVRAKLAEEFSTAHREPTGLKEQLSSIVRTPVRRGQRPPDRDDLTGLLNRRGFRRQLDAVVNGGYVDHALTLVLLDVDPAAMSGSGKLDEQVLRQVADKVKNTAPDKAAVGRVSGDELAVLLPHTTRDQAQRWADEFRSEVTPDLPVTVRTAVAEYRQGSGGEALLTDADRALSEARTELGVGKTPPDVAGSPSDVEGAELPRRRARTPEEPAAGLSAAWAQAADRWRGRGTDSAGQPDQIVAKAEATTGMFSDDTTSGERSRPSAQNGLAAFFRTVGEQPEQPAPAVDAPAPQHTGGRRRAEDRVAAAEPSSRHATDDPNRPSLASLAELLAAASGTGGRRRAPEPSEPPTSAESEVPTRNQSSSGRRRKSDTDSPEVAGDEVQWKLQAPTASKSTVPPSSWVTEPDALRVPEAEPAAQAVTDSWPTTPEPSAPELSPQPVTLPSGESPGPVLPDWGSSEAATVLFDTSALGAVPPASPTYDLEPEWRPEPEVSAPGVEPAAEQREEPSSSGRRSRSELADLLAEALVAFESTQHEEEKKEQAREEARRQEQLRRAQAEQPRQQVQSDSYDWQPVSTGRRAKREEEPGAQNGSAEPPMLSDWVFSGHNGAASPARPDSSALDSWSAPAFADDHDSAPKRRREPERDWSEWTWTPPDR</sequence>
<feature type="compositionally biased region" description="Basic and acidic residues" evidence="1">
    <location>
        <begin position="639"/>
        <end position="660"/>
    </location>
</feature>
<dbReference type="EMBL" id="CP007155">
    <property type="protein sequence ID" value="AHH94874.1"/>
    <property type="molecule type" value="Genomic_DNA"/>
</dbReference>
<name>W5W9J7_9PSEU</name>
<protein>
    <recommendedName>
        <fullName evidence="2">GGDEF domain-containing protein</fullName>
    </recommendedName>
</protein>
<dbReference type="InterPro" id="IPR050469">
    <property type="entry name" value="Diguanylate_Cyclase"/>
</dbReference>
<dbReference type="GO" id="GO:0005886">
    <property type="term" value="C:plasma membrane"/>
    <property type="evidence" value="ECO:0007669"/>
    <property type="project" value="TreeGrafter"/>
</dbReference>
<dbReference type="GO" id="GO:0052621">
    <property type="term" value="F:diguanylate cyclase activity"/>
    <property type="evidence" value="ECO:0007669"/>
    <property type="project" value="TreeGrafter"/>
</dbReference>
<dbReference type="STRING" id="1449976.KALB_1501"/>
<feature type="domain" description="GGDEF" evidence="2">
    <location>
        <begin position="407"/>
        <end position="531"/>
    </location>
</feature>
<dbReference type="GO" id="GO:1902201">
    <property type="term" value="P:negative regulation of bacterial-type flagellum-dependent cell motility"/>
    <property type="evidence" value="ECO:0007669"/>
    <property type="project" value="TreeGrafter"/>
</dbReference>
<dbReference type="SMART" id="SM00267">
    <property type="entry name" value="GGDEF"/>
    <property type="match status" value="1"/>
</dbReference>